<proteinExistence type="predicted"/>
<dbReference type="OrthoDB" id="4765977at2759"/>
<accession>A0A6A5VSP2</accession>
<feature type="transmembrane region" description="Helical" evidence="1">
    <location>
        <begin position="202"/>
        <end position="226"/>
    </location>
</feature>
<dbReference type="AlphaFoldDB" id="A0A6A5VSP2"/>
<dbReference type="EMBL" id="ML976662">
    <property type="protein sequence ID" value="KAF1977896.1"/>
    <property type="molecule type" value="Genomic_DNA"/>
</dbReference>
<keyword evidence="1" id="KW-0472">Membrane</keyword>
<reference evidence="2" key="1">
    <citation type="journal article" date="2020" name="Stud. Mycol.">
        <title>101 Dothideomycetes genomes: a test case for predicting lifestyles and emergence of pathogens.</title>
        <authorList>
            <person name="Haridas S."/>
            <person name="Albert R."/>
            <person name="Binder M."/>
            <person name="Bloem J."/>
            <person name="Labutti K."/>
            <person name="Salamov A."/>
            <person name="Andreopoulos B."/>
            <person name="Baker S."/>
            <person name="Barry K."/>
            <person name="Bills G."/>
            <person name="Bluhm B."/>
            <person name="Cannon C."/>
            <person name="Castanera R."/>
            <person name="Culley D."/>
            <person name="Daum C."/>
            <person name="Ezra D."/>
            <person name="Gonzalez J."/>
            <person name="Henrissat B."/>
            <person name="Kuo A."/>
            <person name="Liang C."/>
            <person name="Lipzen A."/>
            <person name="Lutzoni F."/>
            <person name="Magnuson J."/>
            <person name="Mondo S."/>
            <person name="Nolan M."/>
            <person name="Ohm R."/>
            <person name="Pangilinan J."/>
            <person name="Park H.-J."/>
            <person name="Ramirez L."/>
            <person name="Alfaro M."/>
            <person name="Sun H."/>
            <person name="Tritt A."/>
            <person name="Yoshinaga Y."/>
            <person name="Zwiers L.-H."/>
            <person name="Turgeon B."/>
            <person name="Goodwin S."/>
            <person name="Spatafora J."/>
            <person name="Crous P."/>
            <person name="Grigoriev I."/>
        </authorList>
    </citation>
    <scope>NUCLEOTIDE SEQUENCE</scope>
    <source>
        <strain evidence="2">CBS 107.79</strain>
    </source>
</reference>
<dbReference type="Proteomes" id="UP000800036">
    <property type="component" value="Unassembled WGS sequence"/>
</dbReference>
<feature type="transmembrane region" description="Helical" evidence="1">
    <location>
        <begin position="232"/>
        <end position="250"/>
    </location>
</feature>
<name>A0A6A5VSP2_9PLEO</name>
<evidence type="ECO:0000313" key="3">
    <source>
        <dbReference type="Proteomes" id="UP000800036"/>
    </source>
</evidence>
<organism evidence="2 3">
    <name type="scientific">Bimuria novae-zelandiae CBS 107.79</name>
    <dbReference type="NCBI Taxonomy" id="1447943"/>
    <lineage>
        <taxon>Eukaryota</taxon>
        <taxon>Fungi</taxon>
        <taxon>Dikarya</taxon>
        <taxon>Ascomycota</taxon>
        <taxon>Pezizomycotina</taxon>
        <taxon>Dothideomycetes</taxon>
        <taxon>Pleosporomycetidae</taxon>
        <taxon>Pleosporales</taxon>
        <taxon>Massarineae</taxon>
        <taxon>Didymosphaeriaceae</taxon>
        <taxon>Bimuria</taxon>
    </lineage>
</organism>
<evidence type="ECO:0000256" key="1">
    <source>
        <dbReference type="SAM" id="Phobius"/>
    </source>
</evidence>
<keyword evidence="1" id="KW-0812">Transmembrane</keyword>
<sequence length="259" mass="28174">MRCWHSTANPDQMNRPRLLFQCFELIKAIQKKFGNGEIAIPSTDSDNKKGVEICILHRAGTDMFADIANFLTQTACSMKFDYLNFAKQDVGITRYFNQQEVDNVSVLGKPIPDGLTEQSIAATIDQAREFKGFRMNDSWRNGIPPDQRAAPCQITKSTLRKFHEKEGNDLADEVKAVMDAISNANKGLKTSTSLITMLAKGAAWLSTVGFVGSQLGGSIFCVMLLWSAGFTGVAIAAGGLILGVVAAIAGERSVLKLYA</sequence>
<keyword evidence="1" id="KW-1133">Transmembrane helix</keyword>
<gene>
    <name evidence="2" type="ORF">BU23DRAFT_564750</name>
</gene>
<evidence type="ECO:0000313" key="2">
    <source>
        <dbReference type="EMBL" id="KAF1977896.1"/>
    </source>
</evidence>
<protein>
    <submittedName>
        <fullName evidence="2">Uncharacterized protein</fullName>
    </submittedName>
</protein>
<keyword evidence="3" id="KW-1185">Reference proteome</keyword>